<evidence type="ECO:0000313" key="1">
    <source>
        <dbReference type="EMBL" id="SPP26722.1"/>
    </source>
</evidence>
<dbReference type="RefSeq" id="WP_220722037.1">
    <property type="nucleotide sequence ID" value="NZ_CBCPKC010000009.1"/>
</dbReference>
<name>A0A2X0S1R5_BROTH</name>
<reference evidence="2" key="1">
    <citation type="submission" date="2018-04" db="EMBL/GenBank/DDBJ databases">
        <authorList>
            <person name="Illikoud N."/>
        </authorList>
    </citation>
    <scope>NUCLEOTIDE SEQUENCE [LARGE SCALE GENOMIC DNA]</scope>
</reference>
<gene>
    <name evidence="1" type="ORF">BTBSAS_110071</name>
</gene>
<protein>
    <submittedName>
        <fullName evidence="1">Uncharacterized protein</fullName>
    </submittedName>
</protein>
<organism evidence="1 2">
    <name type="scientific">Brochothrix thermosphacta</name>
    <name type="common">Microbacterium thermosphactum</name>
    <dbReference type="NCBI Taxonomy" id="2756"/>
    <lineage>
        <taxon>Bacteria</taxon>
        <taxon>Bacillati</taxon>
        <taxon>Bacillota</taxon>
        <taxon>Bacilli</taxon>
        <taxon>Bacillales</taxon>
        <taxon>Listeriaceae</taxon>
        <taxon>Brochothrix</taxon>
    </lineage>
</organism>
<dbReference type="AlphaFoldDB" id="A0A2X0S1R5"/>
<sequence>MFISEPNVDIKSLDYKLTENINILDEKSNHISKNSSIFQNVVFWSEGNNIAIKGSRILALSENGKYTIKVKFLDVEKSYSIFLKIPRQRKQQEEHKDLFSEKWFDDSVALLSSKEEYSNIISVLKCLSDNKDISKSSDNFVMLSFLIRILIEYSSKAYWDKYRTDQNTPGSLTTYISNISSYLFSKKIITKEEKKSFSNGNDLETLNGQIHDYKSNISSISIETIFKSYKIYLDKLFLELNK</sequence>
<evidence type="ECO:0000313" key="2">
    <source>
        <dbReference type="Proteomes" id="UP000270190"/>
    </source>
</evidence>
<proteinExistence type="predicted"/>
<dbReference type="EMBL" id="OUNC01000003">
    <property type="protein sequence ID" value="SPP26722.1"/>
    <property type="molecule type" value="Genomic_DNA"/>
</dbReference>
<dbReference type="Proteomes" id="UP000270190">
    <property type="component" value="Unassembled WGS sequence"/>
</dbReference>
<accession>A0A2X0S1R5</accession>